<protein>
    <recommendedName>
        <fullName evidence="4">Secretion system C-terminal sorting domain-containing protein</fullName>
    </recommendedName>
</protein>
<dbReference type="Proteomes" id="UP000253319">
    <property type="component" value="Unassembled WGS sequence"/>
</dbReference>
<sequence>MGQKLLLKMGIMLFLIPLFHFGQAPTMGTASDFVLFSSVGAVTNTGITHLTGNVGTNSGSSTGFGNVDGVMHDGNGTSAQCAADLLLAYNELNSAIPDYFPASLLGNGQILTAGIYSIPSTASLNLNLILDAENDPSAVFIFQIEGAFSSAANSEVSLVNGAQACNVFWKIEGLVDLATGTSMKGTIVANNAGININTGAVLEGRALSTTGAISVDGILAYKPIGCGSIVLNGPTAPDLNSAICYAIFSSNGSVTNAGVTFVTGDVGTNVGLTTGFDELNVTGEIHPIPDTSTADAANDLLIAYNYLNVLPYDIELLYPAQFGNDLVLTPHTYLLNAATVLTNSVYLNAQDNPDAVFVIKINGALSTSTYAKVLLLNGAQAKNVYWKIEGAVEISDYSEFKGTIIGNNGAIDLLTGVQLDGRAMTTTGALSTAAVTVTMTEGCETLGGIDHTIHKKAVIFYPNPFNNVINLTLNDTSYLNNAELSIYDVSGREIYRVTLSNLTMQLDLSNLSSGTYFYKINSSNKTIQFGGMVAK</sequence>
<dbReference type="AlphaFoldDB" id="A0A365NZF0"/>
<dbReference type="OrthoDB" id="2082707at2"/>
<organism evidence="5 6">
    <name type="scientific">Flavobacterium tibetense</name>
    <dbReference type="NCBI Taxonomy" id="2233533"/>
    <lineage>
        <taxon>Bacteria</taxon>
        <taxon>Pseudomonadati</taxon>
        <taxon>Bacteroidota</taxon>
        <taxon>Flavobacteriia</taxon>
        <taxon>Flavobacteriales</taxon>
        <taxon>Flavobacteriaceae</taxon>
        <taxon>Flavobacterium</taxon>
    </lineage>
</organism>
<proteinExistence type="inferred from homology"/>
<dbReference type="Pfam" id="PF11999">
    <property type="entry name" value="Ice_binding"/>
    <property type="match status" value="2"/>
</dbReference>
<comment type="similarity">
    <text evidence="1">Belongs to the ice-binding protein family.</text>
</comment>
<keyword evidence="6" id="KW-1185">Reference proteome</keyword>
<evidence type="ECO:0000256" key="2">
    <source>
        <dbReference type="ARBA" id="ARBA00022729"/>
    </source>
</evidence>
<feature type="domain" description="Secretion system C-terminal sorting" evidence="4">
    <location>
        <begin position="461"/>
        <end position="527"/>
    </location>
</feature>
<evidence type="ECO:0000259" key="4">
    <source>
        <dbReference type="Pfam" id="PF18962"/>
    </source>
</evidence>
<reference evidence="5 6" key="1">
    <citation type="submission" date="2018-06" db="EMBL/GenBank/DDBJ databases">
        <title>Flavobacterium tibetense sp. nov., isolated from a wetland YonghuCo on Tibetan Plateau.</title>
        <authorList>
            <person name="Xing P."/>
            <person name="Phurbu D."/>
            <person name="Lu H."/>
        </authorList>
    </citation>
    <scope>NUCLEOTIDE SEQUENCE [LARGE SCALE GENOMIC DNA]</scope>
    <source>
        <strain evidence="5 6">YH5</strain>
    </source>
</reference>
<evidence type="ECO:0000313" key="6">
    <source>
        <dbReference type="Proteomes" id="UP000253319"/>
    </source>
</evidence>
<name>A0A365NZF0_9FLAO</name>
<keyword evidence="2 3" id="KW-0732">Signal</keyword>
<feature type="chain" id="PRO_5016992397" description="Secretion system C-terminal sorting domain-containing protein" evidence="3">
    <location>
        <begin position="25"/>
        <end position="535"/>
    </location>
</feature>
<gene>
    <name evidence="5" type="ORF">DPN68_11525</name>
</gene>
<dbReference type="NCBIfam" id="TIGR04183">
    <property type="entry name" value="Por_Secre_tail"/>
    <property type="match status" value="1"/>
</dbReference>
<dbReference type="InterPro" id="IPR026444">
    <property type="entry name" value="Secre_tail"/>
</dbReference>
<dbReference type="EMBL" id="QLST01000016">
    <property type="protein sequence ID" value="RBA27599.1"/>
    <property type="molecule type" value="Genomic_DNA"/>
</dbReference>
<accession>A0A365NZF0</accession>
<evidence type="ECO:0000256" key="1">
    <source>
        <dbReference type="ARBA" id="ARBA00005445"/>
    </source>
</evidence>
<feature type="signal peptide" evidence="3">
    <location>
        <begin position="1"/>
        <end position="24"/>
    </location>
</feature>
<dbReference type="InterPro" id="IPR021884">
    <property type="entry name" value="Ice-bd_prot"/>
</dbReference>
<dbReference type="Pfam" id="PF18962">
    <property type="entry name" value="Por_Secre_tail"/>
    <property type="match status" value="1"/>
</dbReference>
<evidence type="ECO:0000313" key="5">
    <source>
        <dbReference type="EMBL" id="RBA27599.1"/>
    </source>
</evidence>
<comment type="caution">
    <text evidence="5">The sequence shown here is derived from an EMBL/GenBank/DDBJ whole genome shotgun (WGS) entry which is preliminary data.</text>
</comment>
<evidence type="ECO:0000256" key="3">
    <source>
        <dbReference type="SAM" id="SignalP"/>
    </source>
</evidence>